<feature type="transmembrane region" description="Helical" evidence="16">
    <location>
        <begin position="177"/>
        <end position="197"/>
    </location>
</feature>
<dbReference type="Pfam" id="PF01059">
    <property type="entry name" value="Oxidored_q5_N"/>
    <property type="match status" value="1"/>
</dbReference>
<evidence type="ECO:0000256" key="10">
    <source>
        <dbReference type="ARBA" id="ARBA00022989"/>
    </source>
</evidence>
<evidence type="ECO:0000256" key="5">
    <source>
        <dbReference type="ARBA" id="ARBA00022448"/>
    </source>
</evidence>
<dbReference type="PRINTS" id="PR01437">
    <property type="entry name" value="NUOXDRDTASE4"/>
</dbReference>
<feature type="transmembrane region" description="Helical" evidence="16">
    <location>
        <begin position="44"/>
        <end position="61"/>
    </location>
</feature>
<dbReference type="GO" id="GO:0048039">
    <property type="term" value="F:ubiquinone binding"/>
    <property type="evidence" value="ECO:0007669"/>
    <property type="project" value="TreeGrafter"/>
</dbReference>
<keyword evidence="13 16" id="KW-0496">Mitochondrion</keyword>
<evidence type="ECO:0000256" key="14">
    <source>
        <dbReference type="ARBA" id="ARBA00023136"/>
    </source>
</evidence>
<feature type="domain" description="NADH:quinone oxidoreductase/Mrp antiporter transmembrane" evidence="17">
    <location>
        <begin position="65"/>
        <end position="345"/>
    </location>
</feature>
<evidence type="ECO:0000256" key="7">
    <source>
        <dbReference type="ARBA" id="ARBA00022692"/>
    </source>
</evidence>
<evidence type="ECO:0000256" key="11">
    <source>
        <dbReference type="ARBA" id="ARBA00023027"/>
    </source>
</evidence>
<comment type="catalytic activity">
    <reaction evidence="15 16">
        <text>a ubiquinone + NADH + 5 H(+)(in) = a ubiquinol + NAD(+) + 4 H(+)(out)</text>
        <dbReference type="Rhea" id="RHEA:29091"/>
        <dbReference type="Rhea" id="RHEA-COMP:9565"/>
        <dbReference type="Rhea" id="RHEA-COMP:9566"/>
        <dbReference type="ChEBI" id="CHEBI:15378"/>
        <dbReference type="ChEBI" id="CHEBI:16389"/>
        <dbReference type="ChEBI" id="CHEBI:17976"/>
        <dbReference type="ChEBI" id="CHEBI:57540"/>
        <dbReference type="ChEBI" id="CHEBI:57945"/>
        <dbReference type="EC" id="7.1.1.2"/>
    </reaction>
</comment>
<reference evidence="19" key="1">
    <citation type="submission" date="2022-05" db="EMBL/GenBank/DDBJ databases">
        <authorList>
            <person name="Qi Y."/>
            <person name="Sun J."/>
        </authorList>
    </citation>
    <scope>NUCLEOTIDE SEQUENCE</scope>
</reference>
<keyword evidence="14 16" id="KW-0472">Membrane</keyword>
<protein>
    <recommendedName>
        <fullName evidence="4 16">NADH-ubiquinone oxidoreductase chain 4</fullName>
        <ecNumber evidence="3 16">7.1.1.2</ecNumber>
    </recommendedName>
</protein>
<feature type="transmembrane region" description="Helical" evidence="16">
    <location>
        <begin position="203"/>
        <end position="224"/>
    </location>
</feature>
<dbReference type="InterPro" id="IPR001750">
    <property type="entry name" value="ND/Mrp_TM"/>
</dbReference>
<sequence>MKTNSLSLTSSPLSTALISLTWWISFLMMLASQKSVFVKKNKQENFSFLVVLLNLVLTMTFSATGMFWFYVFFELSLIPTLLLILGWGYQPERLQAGMFMLMYTITASLPFLATLFYNNIPLNKHIIFLLNQNTQLWHYNMFILFSILAFMVKLPVYTTHLWLPKAHVEAPVAGSMILAGILLKLGGFGMIQTFLFFKTYSCMMSTVLMTLGLWGGMITSIVCIRQTDLKALIAYSSVAHMSFVFAGILSMSSWGWSAAFMMMVSHGLCSSAMFCLSNMLYEKIHSRSMLIPKGMLALTPSFALWWFLLCSANIPTPPSITLVSEILAIPAIIHFSLLLTLIIAIMGMMSAAYNLLVYASTQHGATSKTTTPFFSPNKVQHKIFLLHLAPLMILTVSMTKIIF</sequence>
<feature type="transmembrane region" description="Helical" evidence="16">
    <location>
        <begin position="67"/>
        <end position="89"/>
    </location>
</feature>
<dbReference type="GO" id="GO:0015990">
    <property type="term" value="P:electron transport coupled proton transport"/>
    <property type="evidence" value="ECO:0007669"/>
    <property type="project" value="TreeGrafter"/>
</dbReference>
<evidence type="ECO:0000256" key="4">
    <source>
        <dbReference type="ARBA" id="ARBA00021006"/>
    </source>
</evidence>
<keyword evidence="6 16" id="KW-0679">Respiratory chain</keyword>
<keyword evidence="8" id="KW-1278">Translocase</keyword>
<dbReference type="PANTHER" id="PTHR43507">
    <property type="entry name" value="NADH-UBIQUINONE OXIDOREDUCTASE CHAIN 4"/>
    <property type="match status" value="1"/>
</dbReference>
<evidence type="ECO:0000256" key="1">
    <source>
        <dbReference type="ARBA" id="ARBA00004225"/>
    </source>
</evidence>
<evidence type="ECO:0000259" key="18">
    <source>
        <dbReference type="Pfam" id="PF01059"/>
    </source>
</evidence>
<evidence type="ECO:0000259" key="17">
    <source>
        <dbReference type="Pfam" id="PF00361"/>
    </source>
</evidence>
<evidence type="ECO:0000313" key="19">
    <source>
        <dbReference type="EMBL" id="WNO18596.1"/>
    </source>
</evidence>
<dbReference type="PANTHER" id="PTHR43507:SF20">
    <property type="entry name" value="NADH-UBIQUINONE OXIDOREDUCTASE CHAIN 4"/>
    <property type="match status" value="1"/>
</dbReference>
<evidence type="ECO:0000256" key="9">
    <source>
        <dbReference type="ARBA" id="ARBA00022982"/>
    </source>
</evidence>
<evidence type="ECO:0000256" key="12">
    <source>
        <dbReference type="ARBA" id="ARBA00023075"/>
    </source>
</evidence>
<keyword evidence="10 16" id="KW-1133">Transmembrane helix</keyword>
<dbReference type="GO" id="GO:0003954">
    <property type="term" value="F:NADH dehydrogenase activity"/>
    <property type="evidence" value="ECO:0007669"/>
    <property type="project" value="TreeGrafter"/>
</dbReference>
<dbReference type="EMBL" id="ON526992">
    <property type="protein sequence ID" value="WNO18596.1"/>
    <property type="molecule type" value="Genomic_DNA"/>
</dbReference>
<feature type="transmembrane region" description="Helical" evidence="16">
    <location>
        <begin position="383"/>
        <end position="402"/>
    </location>
</feature>
<keyword evidence="12 16" id="KW-0830">Ubiquinone</keyword>
<dbReference type="GO" id="GO:0031966">
    <property type="term" value="C:mitochondrial membrane"/>
    <property type="evidence" value="ECO:0007669"/>
    <property type="project" value="UniProtKB-SubCell"/>
</dbReference>
<gene>
    <name evidence="19" type="primary">ND4</name>
</gene>
<proteinExistence type="inferred from homology"/>
<feature type="transmembrane region" description="Helical" evidence="16">
    <location>
        <begin position="258"/>
        <end position="281"/>
    </location>
</feature>
<feature type="transmembrane region" description="Helical" evidence="16">
    <location>
        <begin position="231"/>
        <end position="252"/>
    </location>
</feature>
<feature type="transmembrane region" description="Helical" evidence="16">
    <location>
        <begin position="12"/>
        <end position="32"/>
    </location>
</feature>
<dbReference type="GO" id="GO:0008137">
    <property type="term" value="F:NADH dehydrogenase (ubiquinone) activity"/>
    <property type="evidence" value="ECO:0007669"/>
    <property type="project" value="UniProtKB-UniRule"/>
</dbReference>
<feature type="transmembrane region" description="Helical" evidence="16">
    <location>
        <begin position="293"/>
        <end position="314"/>
    </location>
</feature>
<organism evidence="19">
    <name type="scientific">Paralepetopsis sp</name>
    <dbReference type="NCBI Taxonomy" id="3071116"/>
    <lineage>
        <taxon>Eukaryota</taxon>
        <taxon>Metazoa</taxon>
        <taxon>Spiralia</taxon>
        <taxon>Lophotrochozoa</taxon>
        <taxon>Mollusca</taxon>
        <taxon>Gastropoda</taxon>
        <taxon>Patellogastropoda</taxon>
        <taxon>Lottioidea</taxon>
        <taxon>Neolepetopsidae</taxon>
        <taxon>Paralepetopsis</taxon>
    </lineage>
</organism>
<feature type="transmembrane region" description="Helical" evidence="16">
    <location>
        <begin position="137"/>
        <end position="156"/>
    </location>
</feature>
<feature type="domain" description="NADH:ubiquinone oxidoreductase chain 4 N-terminal" evidence="18">
    <location>
        <begin position="5"/>
        <end position="60"/>
    </location>
</feature>
<evidence type="ECO:0000256" key="8">
    <source>
        <dbReference type="ARBA" id="ARBA00022967"/>
    </source>
</evidence>
<keyword evidence="7 16" id="KW-0812">Transmembrane</keyword>
<comment type="function">
    <text evidence="16">Core subunit of the mitochondrial membrane respiratory chain NADH dehydrogenase (Complex I) which catalyzes electron transfer from NADH through the respiratory chain, using ubiquinone as an electron acceptor. Essential for the catalytic activity and assembly of complex I.</text>
</comment>
<geneLocation type="mitochondrion" evidence="19"/>
<keyword evidence="9 16" id="KW-0249">Electron transport</keyword>
<name>A0AA96KHR2_9GAST</name>
<accession>A0AA96KHR2</accession>
<dbReference type="GO" id="GO:0042773">
    <property type="term" value="P:ATP synthesis coupled electron transport"/>
    <property type="evidence" value="ECO:0007669"/>
    <property type="project" value="InterPro"/>
</dbReference>
<dbReference type="InterPro" id="IPR000260">
    <property type="entry name" value="NADH4_N"/>
</dbReference>
<feature type="transmembrane region" description="Helical" evidence="16">
    <location>
        <begin position="326"/>
        <end position="346"/>
    </location>
</feature>
<dbReference type="Pfam" id="PF00361">
    <property type="entry name" value="Proton_antipo_M"/>
    <property type="match status" value="1"/>
</dbReference>
<comment type="subcellular location">
    <subcellularLocation>
        <location evidence="1 16">Mitochondrion membrane</location>
        <topology evidence="1 16">Multi-pass membrane protein</topology>
    </subcellularLocation>
</comment>
<evidence type="ECO:0000256" key="3">
    <source>
        <dbReference type="ARBA" id="ARBA00012944"/>
    </source>
</evidence>
<dbReference type="InterPro" id="IPR003918">
    <property type="entry name" value="NADH_UbQ_OxRdtase"/>
</dbReference>
<evidence type="ECO:0000256" key="13">
    <source>
        <dbReference type="ARBA" id="ARBA00023128"/>
    </source>
</evidence>
<comment type="similarity">
    <text evidence="2 16">Belongs to the complex I subunit 4 family.</text>
</comment>
<evidence type="ECO:0000256" key="15">
    <source>
        <dbReference type="ARBA" id="ARBA00049551"/>
    </source>
</evidence>
<dbReference type="AlphaFoldDB" id="A0AA96KHR2"/>
<evidence type="ECO:0000256" key="16">
    <source>
        <dbReference type="RuleBase" id="RU003297"/>
    </source>
</evidence>
<dbReference type="EC" id="7.1.1.2" evidence="3 16"/>
<evidence type="ECO:0000256" key="6">
    <source>
        <dbReference type="ARBA" id="ARBA00022660"/>
    </source>
</evidence>
<feature type="transmembrane region" description="Helical" evidence="16">
    <location>
        <begin position="96"/>
        <end position="117"/>
    </location>
</feature>
<evidence type="ECO:0000256" key="2">
    <source>
        <dbReference type="ARBA" id="ARBA00009025"/>
    </source>
</evidence>
<keyword evidence="11 16" id="KW-0520">NAD</keyword>
<keyword evidence="5 16" id="KW-0813">Transport</keyword>